<proteinExistence type="predicted"/>
<accession>A0A0A1TAN2</accession>
<sequence length="175" mass="19643">MPNIDTYVLVESTYIELQSNTMSGSTGAAPPPNQTILRRTVFKKKSKSSSNNASTAERKRTATPKVPERIHSDVLIAIQPVHLQNIVTRKKNHEYRTYRLKDGVERLWLYETRGTRRDPGHAAITHIATILSTIRGASGTVPEEPHGIGNSDFNAGLKSPNMDIRSWNYMNWSSQ</sequence>
<dbReference type="EMBL" id="CDHN01000001">
    <property type="protein sequence ID" value="CEJ82424.1"/>
    <property type="molecule type" value="Genomic_DNA"/>
</dbReference>
<reference evidence="2 3" key="1">
    <citation type="journal article" date="2015" name="Genome Announc.">
        <title>Draft Genome Sequence and Gene Annotation of the Entomopathogenic Fungus Verticillium hemipterigenum.</title>
        <authorList>
            <person name="Horn F."/>
            <person name="Habel A."/>
            <person name="Scharf D.H."/>
            <person name="Dworschak J."/>
            <person name="Brakhage A.A."/>
            <person name="Guthke R."/>
            <person name="Hertweck C."/>
            <person name="Linde J."/>
        </authorList>
    </citation>
    <scope>NUCLEOTIDE SEQUENCE [LARGE SCALE GENOMIC DNA]</scope>
</reference>
<dbReference type="HOGENOM" id="CLU_1533646_0_0_1"/>
<feature type="compositionally biased region" description="Basic and acidic residues" evidence="1">
    <location>
        <begin position="56"/>
        <end position="68"/>
    </location>
</feature>
<feature type="region of interest" description="Disordered" evidence="1">
    <location>
        <begin position="42"/>
        <end position="68"/>
    </location>
</feature>
<dbReference type="OrthoDB" id="2149705at2759"/>
<protein>
    <submittedName>
        <fullName evidence="2">Uncharacterized protein</fullName>
    </submittedName>
</protein>
<dbReference type="Proteomes" id="UP000039046">
    <property type="component" value="Unassembled WGS sequence"/>
</dbReference>
<organism evidence="2 3">
    <name type="scientific">[Torrubiella] hemipterigena</name>
    <dbReference type="NCBI Taxonomy" id="1531966"/>
    <lineage>
        <taxon>Eukaryota</taxon>
        <taxon>Fungi</taxon>
        <taxon>Dikarya</taxon>
        <taxon>Ascomycota</taxon>
        <taxon>Pezizomycotina</taxon>
        <taxon>Sordariomycetes</taxon>
        <taxon>Hypocreomycetidae</taxon>
        <taxon>Hypocreales</taxon>
        <taxon>Clavicipitaceae</taxon>
        <taxon>Clavicipitaceae incertae sedis</taxon>
        <taxon>'Torrubiella' clade</taxon>
    </lineage>
</organism>
<name>A0A0A1TAN2_9HYPO</name>
<dbReference type="SUPFAM" id="SSF88697">
    <property type="entry name" value="PUA domain-like"/>
    <property type="match status" value="1"/>
</dbReference>
<dbReference type="InterPro" id="IPR015947">
    <property type="entry name" value="PUA-like_sf"/>
</dbReference>
<evidence type="ECO:0000256" key="1">
    <source>
        <dbReference type="SAM" id="MobiDB-lite"/>
    </source>
</evidence>
<keyword evidence="3" id="KW-1185">Reference proteome</keyword>
<evidence type="ECO:0000313" key="2">
    <source>
        <dbReference type="EMBL" id="CEJ82424.1"/>
    </source>
</evidence>
<gene>
    <name evidence="2" type="ORF">VHEMI02488</name>
</gene>
<dbReference type="AlphaFoldDB" id="A0A0A1TAN2"/>
<evidence type="ECO:0000313" key="3">
    <source>
        <dbReference type="Proteomes" id="UP000039046"/>
    </source>
</evidence>